<name>A0A6A4PXZ5_LUPAL</name>
<dbReference type="AlphaFoldDB" id="A0A6A4PXZ5"/>
<proteinExistence type="predicted"/>
<evidence type="ECO:0000313" key="1">
    <source>
        <dbReference type="EMBL" id="KAE9606156.1"/>
    </source>
</evidence>
<accession>A0A6A4PXZ5</accession>
<reference evidence="2" key="1">
    <citation type="journal article" date="2020" name="Nat. Commun.">
        <title>Genome sequence of the cluster root forming white lupin.</title>
        <authorList>
            <person name="Hufnagel B."/>
            <person name="Marques A."/>
            <person name="Soriano A."/>
            <person name="Marques L."/>
            <person name="Divol F."/>
            <person name="Doumas P."/>
            <person name="Sallet E."/>
            <person name="Mancinotti D."/>
            <person name="Carrere S."/>
            <person name="Marande W."/>
            <person name="Arribat S."/>
            <person name="Keller J."/>
            <person name="Huneau C."/>
            <person name="Blein T."/>
            <person name="Aime D."/>
            <person name="Laguerre M."/>
            <person name="Taylor J."/>
            <person name="Schubert V."/>
            <person name="Nelson M."/>
            <person name="Geu-Flores F."/>
            <person name="Crespi M."/>
            <person name="Gallardo-Guerrero K."/>
            <person name="Delaux P.-M."/>
            <person name="Salse J."/>
            <person name="Berges H."/>
            <person name="Guyot R."/>
            <person name="Gouzy J."/>
            <person name="Peret B."/>
        </authorList>
    </citation>
    <scope>NUCLEOTIDE SEQUENCE [LARGE SCALE GENOMIC DNA]</scope>
    <source>
        <strain evidence="2">cv. Amiga</strain>
    </source>
</reference>
<protein>
    <submittedName>
        <fullName evidence="1">Uncharacterized protein</fullName>
    </submittedName>
</protein>
<sequence>MELQHFTKDKVPSVENFYGRCPNRSKPCESRSLRSSRLILLCSLWCVGGIKKSFVILMFNIIYGHAIFKLCGHLPYPFMKQRMEVQTEIQNLFFFSHKHTWIFNVTWPQLRGYLIKDNSISAKMSSLYPTPIGLV</sequence>
<keyword evidence="2" id="KW-1185">Reference proteome</keyword>
<organism evidence="1 2">
    <name type="scientific">Lupinus albus</name>
    <name type="common">White lupine</name>
    <name type="synonym">Lupinus termis</name>
    <dbReference type="NCBI Taxonomy" id="3870"/>
    <lineage>
        <taxon>Eukaryota</taxon>
        <taxon>Viridiplantae</taxon>
        <taxon>Streptophyta</taxon>
        <taxon>Embryophyta</taxon>
        <taxon>Tracheophyta</taxon>
        <taxon>Spermatophyta</taxon>
        <taxon>Magnoliopsida</taxon>
        <taxon>eudicotyledons</taxon>
        <taxon>Gunneridae</taxon>
        <taxon>Pentapetalae</taxon>
        <taxon>rosids</taxon>
        <taxon>fabids</taxon>
        <taxon>Fabales</taxon>
        <taxon>Fabaceae</taxon>
        <taxon>Papilionoideae</taxon>
        <taxon>50 kb inversion clade</taxon>
        <taxon>genistoids sensu lato</taxon>
        <taxon>core genistoids</taxon>
        <taxon>Genisteae</taxon>
        <taxon>Lupinus</taxon>
    </lineage>
</organism>
<comment type="caution">
    <text evidence="1">The sequence shown here is derived from an EMBL/GenBank/DDBJ whole genome shotgun (WGS) entry which is preliminary data.</text>
</comment>
<evidence type="ECO:0000313" key="2">
    <source>
        <dbReference type="Proteomes" id="UP000447434"/>
    </source>
</evidence>
<dbReference type="Proteomes" id="UP000447434">
    <property type="component" value="Chromosome 10"/>
</dbReference>
<gene>
    <name evidence="1" type="ORF">Lalb_Chr10g0104921</name>
</gene>
<dbReference type="EMBL" id="WOCE01000010">
    <property type="protein sequence ID" value="KAE9606156.1"/>
    <property type="molecule type" value="Genomic_DNA"/>
</dbReference>